<gene>
    <name evidence="1" type="ORF">H9867_00085</name>
</gene>
<dbReference type="AlphaFoldDB" id="A0A9D1RWL7"/>
<proteinExistence type="predicted"/>
<reference evidence="1" key="2">
    <citation type="submission" date="2021-04" db="EMBL/GenBank/DDBJ databases">
        <authorList>
            <person name="Gilroy R."/>
        </authorList>
    </citation>
    <scope>NUCLEOTIDE SEQUENCE</scope>
    <source>
        <strain evidence="1">4376</strain>
    </source>
</reference>
<protein>
    <submittedName>
        <fullName evidence="1">Uncharacterized protein</fullName>
    </submittedName>
</protein>
<sequence length="212" mass="23448">MADAVEVYFLGRAQTEFSCDGAMPTPDVLFFVTPELTHILPVWVTPDEDRGGRPTDAEILAEIMRSAPNDSPWFAEIATNSRGQMTAGIYQSVLLHGGDAEDVEHSRERYIDVRPSTIEPLSRAGVIFEITLKPHVANQLIEVNPEWGSELKDKLAAVDEDGDPITLDLAWDSATEDFSTSSDPEAGFQQLWEGLGLSAELDDWLNKKDEDN</sequence>
<comment type="caution">
    <text evidence="1">The sequence shown here is derived from an EMBL/GenBank/DDBJ whole genome shotgun (WGS) entry which is preliminary data.</text>
</comment>
<reference evidence="1" key="1">
    <citation type="journal article" date="2021" name="PeerJ">
        <title>Extensive microbial diversity within the chicken gut microbiome revealed by metagenomics and culture.</title>
        <authorList>
            <person name="Gilroy R."/>
            <person name="Ravi A."/>
            <person name="Getino M."/>
            <person name="Pursley I."/>
            <person name="Horton D.L."/>
            <person name="Alikhan N.F."/>
            <person name="Baker D."/>
            <person name="Gharbi K."/>
            <person name="Hall N."/>
            <person name="Watson M."/>
            <person name="Adriaenssens E.M."/>
            <person name="Foster-Nyarko E."/>
            <person name="Jarju S."/>
            <person name="Secka A."/>
            <person name="Antonio M."/>
            <person name="Oren A."/>
            <person name="Chaudhuri R.R."/>
            <person name="La Ragione R."/>
            <person name="Hildebrand F."/>
            <person name="Pallen M.J."/>
        </authorList>
    </citation>
    <scope>NUCLEOTIDE SEQUENCE</scope>
    <source>
        <strain evidence="1">4376</strain>
    </source>
</reference>
<dbReference type="Proteomes" id="UP000824189">
    <property type="component" value="Unassembled WGS sequence"/>
</dbReference>
<organism evidence="1 2">
    <name type="scientific">Candidatus Corynebacterium gallistercoris</name>
    <dbReference type="NCBI Taxonomy" id="2838530"/>
    <lineage>
        <taxon>Bacteria</taxon>
        <taxon>Bacillati</taxon>
        <taxon>Actinomycetota</taxon>
        <taxon>Actinomycetes</taxon>
        <taxon>Mycobacteriales</taxon>
        <taxon>Corynebacteriaceae</taxon>
        <taxon>Corynebacterium</taxon>
    </lineage>
</organism>
<evidence type="ECO:0000313" key="2">
    <source>
        <dbReference type="Proteomes" id="UP000824189"/>
    </source>
</evidence>
<dbReference type="EMBL" id="DXFZ01000002">
    <property type="protein sequence ID" value="HIW94880.1"/>
    <property type="molecule type" value="Genomic_DNA"/>
</dbReference>
<evidence type="ECO:0000313" key="1">
    <source>
        <dbReference type="EMBL" id="HIW94880.1"/>
    </source>
</evidence>
<name>A0A9D1RWL7_9CORY</name>
<accession>A0A9D1RWL7</accession>